<keyword evidence="1" id="KW-0732">Signal</keyword>
<sequence>MKNRFKSGLAALASLLVFSLTTNAQTVDKKAATTDDKPKWIYSVGVDAGIPIGDFHDYYDWSLGGSLEANLAIIQRKLYVSLNAGYSNVFAKDDVVPGVKGQDLSLIPIKAGLRYYPFNTVSKLYVQGLAGVSILANKSDVGADKSAAFAYAPQIGYLFQLGKNHNYLDVAVKWEGTSKFADGDASEYNNLGLHVAYAFGSKK</sequence>
<name>A0A1C4DHH4_9BACT</name>
<organism evidence="2 3">
    <name type="scientific">Chitinophaga costaii</name>
    <dbReference type="NCBI Taxonomy" id="1335309"/>
    <lineage>
        <taxon>Bacteria</taxon>
        <taxon>Pseudomonadati</taxon>
        <taxon>Bacteroidota</taxon>
        <taxon>Chitinophagia</taxon>
        <taxon>Chitinophagales</taxon>
        <taxon>Chitinophagaceae</taxon>
        <taxon>Chitinophaga</taxon>
    </lineage>
</organism>
<proteinExistence type="predicted"/>
<protein>
    <recommendedName>
        <fullName evidence="4">Outer membrane protein beta-barrel domain-containing protein</fullName>
    </recommendedName>
</protein>
<feature type="signal peptide" evidence="1">
    <location>
        <begin position="1"/>
        <end position="24"/>
    </location>
</feature>
<dbReference type="RefSeq" id="WP_089711650.1">
    <property type="nucleotide sequence ID" value="NZ_FMAR01000005.1"/>
</dbReference>
<dbReference type="EMBL" id="FMAR01000005">
    <property type="protein sequence ID" value="SCC30680.1"/>
    <property type="molecule type" value="Genomic_DNA"/>
</dbReference>
<evidence type="ECO:0000313" key="2">
    <source>
        <dbReference type="EMBL" id="SCC30680.1"/>
    </source>
</evidence>
<feature type="chain" id="PRO_5008690532" description="Outer membrane protein beta-barrel domain-containing protein" evidence="1">
    <location>
        <begin position="25"/>
        <end position="203"/>
    </location>
</feature>
<dbReference type="Proteomes" id="UP000242818">
    <property type="component" value="Unassembled WGS sequence"/>
</dbReference>
<evidence type="ECO:0008006" key="4">
    <source>
        <dbReference type="Google" id="ProtNLM"/>
    </source>
</evidence>
<evidence type="ECO:0000313" key="3">
    <source>
        <dbReference type="Proteomes" id="UP000242818"/>
    </source>
</evidence>
<evidence type="ECO:0000256" key="1">
    <source>
        <dbReference type="SAM" id="SignalP"/>
    </source>
</evidence>
<dbReference type="STRING" id="1335309.GA0116948_105272"/>
<reference evidence="2 3" key="1">
    <citation type="submission" date="2016-08" db="EMBL/GenBank/DDBJ databases">
        <authorList>
            <person name="Seilhamer J.J."/>
        </authorList>
    </citation>
    <scope>NUCLEOTIDE SEQUENCE [LARGE SCALE GENOMIC DNA]</scope>
    <source>
        <strain evidence="2 3">A37T2</strain>
    </source>
</reference>
<dbReference type="AlphaFoldDB" id="A0A1C4DHH4"/>
<gene>
    <name evidence="2" type="ORF">GA0116948_105272</name>
</gene>
<dbReference type="OrthoDB" id="657299at2"/>
<accession>A0A1C4DHH4</accession>
<keyword evidence="3" id="KW-1185">Reference proteome</keyword>